<sequence>MSDPASRRRHLEFSKCTFCRKDKNKCEPRHRDWPRQKCKRCLDTDRSCSAGAAVTARKSKASGVGPMATRDALDELNQSLRDFLKMSKWLEQLS</sequence>
<dbReference type="InterPro" id="IPR001138">
    <property type="entry name" value="Zn2Cys6_DnaBD"/>
</dbReference>
<protein>
    <recommendedName>
        <fullName evidence="2">Zn(2)-C6 fungal-type domain-containing protein</fullName>
    </recommendedName>
</protein>
<feature type="domain" description="Zn(2)-C6 fungal-type" evidence="2">
    <location>
        <begin position="15"/>
        <end position="50"/>
    </location>
</feature>
<dbReference type="InterPro" id="IPR036864">
    <property type="entry name" value="Zn2-C6_fun-type_DNA-bd_sf"/>
</dbReference>
<keyword evidence="4" id="KW-1185">Reference proteome</keyword>
<organism evidence="3 4">
    <name type="scientific">Lepidopterella palustris CBS 459.81</name>
    <dbReference type="NCBI Taxonomy" id="1314670"/>
    <lineage>
        <taxon>Eukaryota</taxon>
        <taxon>Fungi</taxon>
        <taxon>Dikarya</taxon>
        <taxon>Ascomycota</taxon>
        <taxon>Pezizomycotina</taxon>
        <taxon>Dothideomycetes</taxon>
        <taxon>Pleosporomycetidae</taxon>
        <taxon>Mytilinidiales</taxon>
        <taxon>Argynnaceae</taxon>
        <taxon>Lepidopterella</taxon>
    </lineage>
</organism>
<evidence type="ECO:0000259" key="2">
    <source>
        <dbReference type="PROSITE" id="PS50048"/>
    </source>
</evidence>
<evidence type="ECO:0000313" key="3">
    <source>
        <dbReference type="EMBL" id="OCK83240.1"/>
    </source>
</evidence>
<name>A0A8E2JHW2_9PEZI</name>
<dbReference type="AlphaFoldDB" id="A0A8E2JHW2"/>
<gene>
    <name evidence="3" type="ORF">K432DRAFT_379715</name>
</gene>
<dbReference type="PROSITE" id="PS50048">
    <property type="entry name" value="ZN2_CY6_FUNGAL_2"/>
    <property type="match status" value="1"/>
</dbReference>
<reference evidence="3 4" key="1">
    <citation type="journal article" date="2016" name="Nat. Commun.">
        <title>Ectomycorrhizal ecology is imprinted in the genome of the dominant symbiotic fungus Cenococcum geophilum.</title>
        <authorList>
            <consortium name="DOE Joint Genome Institute"/>
            <person name="Peter M."/>
            <person name="Kohler A."/>
            <person name="Ohm R.A."/>
            <person name="Kuo A."/>
            <person name="Krutzmann J."/>
            <person name="Morin E."/>
            <person name="Arend M."/>
            <person name="Barry K.W."/>
            <person name="Binder M."/>
            <person name="Choi C."/>
            <person name="Clum A."/>
            <person name="Copeland A."/>
            <person name="Grisel N."/>
            <person name="Haridas S."/>
            <person name="Kipfer T."/>
            <person name="LaButti K."/>
            <person name="Lindquist E."/>
            <person name="Lipzen A."/>
            <person name="Maire R."/>
            <person name="Meier B."/>
            <person name="Mihaltcheva S."/>
            <person name="Molinier V."/>
            <person name="Murat C."/>
            <person name="Poggeler S."/>
            <person name="Quandt C.A."/>
            <person name="Sperisen C."/>
            <person name="Tritt A."/>
            <person name="Tisserant E."/>
            <person name="Crous P.W."/>
            <person name="Henrissat B."/>
            <person name="Nehls U."/>
            <person name="Egli S."/>
            <person name="Spatafora J.W."/>
            <person name="Grigoriev I.V."/>
            <person name="Martin F.M."/>
        </authorList>
    </citation>
    <scope>NUCLEOTIDE SEQUENCE [LARGE SCALE GENOMIC DNA]</scope>
    <source>
        <strain evidence="3 4">CBS 459.81</strain>
    </source>
</reference>
<proteinExistence type="predicted"/>
<evidence type="ECO:0000313" key="4">
    <source>
        <dbReference type="Proteomes" id="UP000250266"/>
    </source>
</evidence>
<dbReference type="SUPFAM" id="SSF57701">
    <property type="entry name" value="Zn2/Cys6 DNA-binding domain"/>
    <property type="match status" value="1"/>
</dbReference>
<dbReference type="EMBL" id="KV744866">
    <property type="protein sequence ID" value="OCK83240.1"/>
    <property type="molecule type" value="Genomic_DNA"/>
</dbReference>
<dbReference type="Proteomes" id="UP000250266">
    <property type="component" value="Unassembled WGS sequence"/>
</dbReference>
<dbReference type="Gene3D" id="4.10.240.10">
    <property type="entry name" value="Zn(2)-C6 fungal-type DNA-binding domain"/>
    <property type="match status" value="1"/>
</dbReference>
<keyword evidence="1" id="KW-0539">Nucleus</keyword>
<evidence type="ECO:0000256" key="1">
    <source>
        <dbReference type="ARBA" id="ARBA00023242"/>
    </source>
</evidence>
<dbReference type="OrthoDB" id="3801246at2759"/>
<dbReference type="GO" id="GO:0008270">
    <property type="term" value="F:zinc ion binding"/>
    <property type="evidence" value="ECO:0007669"/>
    <property type="project" value="InterPro"/>
</dbReference>
<accession>A0A8E2JHW2</accession>
<dbReference type="GO" id="GO:0000981">
    <property type="term" value="F:DNA-binding transcription factor activity, RNA polymerase II-specific"/>
    <property type="evidence" value="ECO:0007669"/>
    <property type="project" value="InterPro"/>
</dbReference>